<protein>
    <submittedName>
        <fullName evidence="1">Uncharacterized protein</fullName>
    </submittedName>
</protein>
<keyword evidence="2" id="KW-1185">Reference proteome</keyword>
<comment type="caution">
    <text evidence="1">The sequence shown here is derived from an EMBL/GenBank/DDBJ whole genome shotgun (WGS) entry which is preliminary data.</text>
</comment>
<dbReference type="RefSeq" id="WP_378078209.1">
    <property type="nucleotide sequence ID" value="NZ_JBHTMK010000005.1"/>
</dbReference>
<sequence>MRLRDSGNEPWEVHVVKGDSVVGDKPIAAVEGCCADTTAANSAPAQVPVAAAPGCC</sequence>
<evidence type="ECO:0000313" key="1">
    <source>
        <dbReference type="EMBL" id="MFD1364426.1"/>
    </source>
</evidence>
<dbReference type="Proteomes" id="UP001597183">
    <property type="component" value="Unassembled WGS sequence"/>
</dbReference>
<evidence type="ECO:0000313" key="2">
    <source>
        <dbReference type="Proteomes" id="UP001597183"/>
    </source>
</evidence>
<proteinExistence type="predicted"/>
<organism evidence="1 2">
    <name type="scientific">Actinoplanes sichuanensis</name>
    <dbReference type="NCBI Taxonomy" id="512349"/>
    <lineage>
        <taxon>Bacteria</taxon>
        <taxon>Bacillati</taxon>
        <taxon>Actinomycetota</taxon>
        <taxon>Actinomycetes</taxon>
        <taxon>Micromonosporales</taxon>
        <taxon>Micromonosporaceae</taxon>
        <taxon>Actinoplanes</taxon>
    </lineage>
</organism>
<reference evidence="2" key="1">
    <citation type="journal article" date="2019" name="Int. J. Syst. Evol. Microbiol.">
        <title>The Global Catalogue of Microorganisms (GCM) 10K type strain sequencing project: providing services to taxonomists for standard genome sequencing and annotation.</title>
        <authorList>
            <consortium name="The Broad Institute Genomics Platform"/>
            <consortium name="The Broad Institute Genome Sequencing Center for Infectious Disease"/>
            <person name="Wu L."/>
            <person name="Ma J."/>
        </authorList>
    </citation>
    <scope>NUCLEOTIDE SEQUENCE [LARGE SCALE GENOMIC DNA]</scope>
    <source>
        <strain evidence="2">CCM 7526</strain>
    </source>
</reference>
<name>A0ABW4A165_9ACTN</name>
<dbReference type="EMBL" id="JBHTMK010000005">
    <property type="protein sequence ID" value="MFD1364426.1"/>
    <property type="molecule type" value="Genomic_DNA"/>
</dbReference>
<accession>A0ABW4A165</accession>
<gene>
    <name evidence="1" type="ORF">ACFQ5G_03595</name>
</gene>